<dbReference type="RefSeq" id="XP_060415681.1">
    <property type="nucleotide sequence ID" value="XM_060550856.1"/>
</dbReference>
<comment type="caution">
    <text evidence="3">The sequence shown here is derived from an EMBL/GenBank/DDBJ whole genome shotgun (WGS) entry which is preliminary data.</text>
</comment>
<feature type="signal peptide" evidence="2">
    <location>
        <begin position="1"/>
        <end position="17"/>
    </location>
</feature>
<keyword evidence="4" id="KW-1185">Reference proteome</keyword>
<organism evidence="3 4">
    <name type="scientific">Colletotrichum navitas</name>
    <dbReference type="NCBI Taxonomy" id="681940"/>
    <lineage>
        <taxon>Eukaryota</taxon>
        <taxon>Fungi</taxon>
        <taxon>Dikarya</taxon>
        <taxon>Ascomycota</taxon>
        <taxon>Pezizomycotina</taxon>
        <taxon>Sordariomycetes</taxon>
        <taxon>Hypocreomycetidae</taxon>
        <taxon>Glomerellales</taxon>
        <taxon>Glomerellaceae</taxon>
        <taxon>Colletotrichum</taxon>
        <taxon>Colletotrichum graminicola species complex</taxon>
    </lineage>
</organism>
<sequence>MGFFLLLFFFFFFSLSALLSSFSRPTTTVRTASCSFRLQSCAVDFALVGSQAGVVQVVMVMAGCQTKKLPPPCRPRPQTAPQSQRRLSYSDYDHRARCMDRGNGGAKQRRRRRQ</sequence>
<evidence type="ECO:0000256" key="1">
    <source>
        <dbReference type="SAM" id="MobiDB-lite"/>
    </source>
</evidence>
<accession>A0AAD8Q2V1</accession>
<evidence type="ECO:0000256" key="2">
    <source>
        <dbReference type="SAM" id="SignalP"/>
    </source>
</evidence>
<dbReference type="GeneID" id="85435096"/>
<protein>
    <recommendedName>
        <fullName evidence="5">Secreted protein</fullName>
    </recommendedName>
</protein>
<dbReference type="AlphaFoldDB" id="A0AAD8Q2V1"/>
<dbReference type="EMBL" id="JAHLJV010000019">
    <property type="protein sequence ID" value="KAK1594519.1"/>
    <property type="molecule type" value="Genomic_DNA"/>
</dbReference>
<reference evidence="3" key="1">
    <citation type="submission" date="2021-06" db="EMBL/GenBank/DDBJ databases">
        <title>Comparative genomics, transcriptomics and evolutionary studies reveal genomic signatures of adaptation to plant cell wall in hemibiotrophic fungi.</title>
        <authorList>
            <consortium name="DOE Joint Genome Institute"/>
            <person name="Baroncelli R."/>
            <person name="Diaz J.F."/>
            <person name="Benocci T."/>
            <person name="Peng M."/>
            <person name="Battaglia E."/>
            <person name="Haridas S."/>
            <person name="Andreopoulos W."/>
            <person name="Labutti K."/>
            <person name="Pangilinan J."/>
            <person name="Floch G.L."/>
            <person name="Makela M.R."/>
            <person name="Henrissat B."/>
            <person name="Grigoriev I.V."/>
            <person name="Crouch J.A."/>
            <person name="De Vries R.P."/>
            <person name="Sukno S.A."/>
            <person name="Thon M.R."/>
        </authorList>
    </citation>
    <scope>NUCLEOTIDE SEQUENCE</scope>
    <source>
        <strain evidence="3">CBS 125086</strain>
    </source>
</reference>
<dbReference type="Proteomes" id="UP001230504">
    <property type="component" value="Unassembled WGS sequence"/>
</dbReference>
<evidence type="ECO:0000313" key="3">
    <source>
        <dbReference type="EMBL" id="KAK1594519.1"/>
    </source>
</evidence>
<proteinExistence type="predicted"/>
<feature type="region of interest" description="Disordered" evidence="1">
    <location>
        <begin position="70"/>
        <end position="114"/>
    </location>
</feature>
<name>A0AAD8Q2V1_9PEZI</name>
<gene>
    <name evidence="3" type="ORF">LY79DRAFT_131384</name>
</gene>
<evidence type="ECO:0000313" key="4">
    <source>
        <dbReference type="Proteomes" id="UP001230504"/>
    </source>
</evidence>
<feature type="chain" id="PRO_5041967078" description="Secreted protein" evidence="2">
    <location>
        <begin position="18"/>
        <end position="114"/>
    </location>
</feature>
<keyword evidence="2" id="KW-0732">Signal</keyword>
<feature type="compositionally biased region" description="Basic and acidic residues" evidence="1">
    <location>
        <begin position="91"/>
        <end position="100"/>
    </location>
</feature>
<evidence type="ECO:0008006" key="5">
    <source>
        <dbReference type="Google" id="ProtNLM"/>
    </source>
</evidence>